<protein>
    <submittedName>
        <fullName evidence="1">Uncharacterized protein</fullName>
    </submittedName>
</protein>
<dbReference type="RefSeq" id="WP_015470063.1">
    <property type="nucleotide sequence ID" value="NC_020813.1"/>
</dbReference>
<keyword evidence="2" id="KW-1185">Reference proteome</keyword>
<dbReference type="STRING" id="1184267.A11Q_1357"/>
<dbReference type="HOGENOM" id="CLU_881836_0_0_7"/>
<dbReference type="KEGG" id="bex:A11Q_1357"/>
<dbReference type="EMBL" id="CP003537">
    <property type="protein sequence ID" value="AGH95573.1"/>
    <property type="molecule type" value="Genomic_DNA"/>
</dbReference>
<dbReference type="Proteomes" id="UP000012040">
    <property type="component" value="Chromosome"/>
</dbReference>
<organism evidence="1 2">
    <name type="scientific">Pseudobdellovibrio exovorus JSS</name>
    <dbReference type="NCBI Taxonomy" id="1184267"/>
    <lineage>
        <taxon>Bacteria</taxon>
        <taxon>Pseudomonadati</taxon>
        <taxon>Bdellovibrionota</taxon>
        <taxon>Bdellovibrionia</taxon>
        <taxon>Bdellovibrionales</taxon>
        <taxon>Pseudobdellovibrionaceae</taxon>
        <taxon>Pseudobdellovibrio</taxon>
    </lineage>
</organism>
<proteinExistence type="predicted"/>
<dbReference type="AlphaFoldDB" id="M4V8P1"/>
<reference evidence="1 2" key="1">
    <citation type="journal article" date="2013" name="ISME J.">
        <title>By their genes ye shall know them: genomic signatures of predatory bacteria.</title>
        <authorList>
            <person name="Pasternak Z."/>
            <person name="Pietrokovski S."/>
            <person name="Rotem O."/>
            <person name="Gophna U."/>
            <person name="Lurie-Weinberger M.N."/>
            <person name="Jurkevitch E."/>
        </authorList>
    </citation>
    <scope>NUCLEOTIDE SEQUENCE [LARGE SCALE GENOMIC DNA]</scope>
    <source>
        <strain evidence="1 2">JSS</strain>
    </source>
</reference>
<accession>M4V8P1</accession>
<evidence type="ECO:0000313" key="1">
    <source>
        <dbReference type="EMBL" id="AGH95573.1"/>
    </source>
</evidence>
<sequence>MKLAYLGYDRTVFKTYSVLATCFTHIDSYLCDYDFGASDSDFLDLPIMAENVLIPKDVTLQTAKHKHVLKSIENEYLSFKSNIYRKEKLYKEAIASEKKIIPNHFALRDIIRLKFDTDNNKYVIEGRDKDPIQYDYIIIQNHQIVADVLYDQGHNLFSLLPMQSNVLLNLDFAIERLYEGAHLPNECLYVHNTKLKTIFDNWYICWLNDENLRVSLLISSDQYKSQDFIDFIVDRTSKVMSEVFESIRIKEIIATHITATDGFDLQNAKLNHPKYTAIFPSFAYWSQEKINYYIKNMFFAKNRNNQALFYGKESE</sequence>
<dbReference type="PATRIC" id="fig|1184267.3.peg.1376"/>
<gene>
    <name evidence="1" type="ORF">A11Q_1357</name>
</gene>
<evidence type="ECO:0000313" key="2">
    <source>
        <dbReference type="Proteomes" id="UP000012040"/>
    </source>
</evidence>
<name>M4V8P1_9BACT</name>